<dbReference type="EMBL" id="KE344903">
    <property type="protein sequence ID" value="EXB85436.1"/>
    <property type="molecule type" value="Genomic_DNA"/>
</dbReference>
<keyword evidence="3" id="KW-1185">Reference proteome</keyword>
<accession>W9RDU5</accession>
<evidence type="ECO:0000256" key="1">
    <source>
        <dbReference type="SAM" id="MobiDB-lite"/>
    </source>
</evidence>
<sequence>MNKEENIILTSSAGTLDGPPVTARKVRGFTRTQPARDFRAACPSPNFTLNGPRACIRRPEPAQIARIF</sequence>
<dbReference type="Proteomes" id="UP000030645">
    <property type="component" value="Unassembled WGS sequence"/>
</dbReference>
<feature type="region of interest" description="Disordered" evidence="1">
    <location>
        <begin position="1"/>
        <end position="22"/>
    </location>
</feature>
<evidence type="ECO:0000313" key="2">
    <source>
        <dbReference type="EMBL" id="EXB85436.1"/>
    </source>
</evidence>
<gene>
    <name evidence="2" type="ORF">L484_023668</name>
</gene>
<evidence type="ECO:0000313" key="3">
    <source>
        <dbReference type="Proteomes" id="UP000030645"/>
    </source>
</evidence>
<name>W9RDU5_9ROSA</name>
<dbReference type="AlphaFoldDB" id="W9RDU5"/>
<protein>
    <submittedName>
        <fullName evidence="2">Uncharacterized protein</fullName>
    </submittedName>
</protein>
<reference evidence="3" key="1">
    <citation type="submission" date="2013-01" db="EMBL/GenBank/DDBJ databases">
        <title>Draft Genome Sequence of a Mulberry Tree, Morus notabilis C.K. Schneid.</title>
        <authorList>
            <person name="He N."/>
            <person name="Zhao S."/>
        </authorList>
    </citation>
    <scope>NUCLEOTIDE SEQUENCE</scope>
</reference>
<proteinExistence type="predicted"/>
<organism evidence="2 3">
    <name type="scientific">Morus notabilis</name>
    <dbReference type="NCBI Taxonomy" id="981085"/>
    <lineage>
        <taxon>Eukaryota</taxon>
        <taxon>Viridiplantae</taxon>
        <taxon>Streptophyta</taxon>
        <taxon>Embryophyta</taxon>
        <taxon>Tracheophyta</taxon>
        <taxon>Spermatophyta</taxon>
        <taxon>Magnoliopsida</taxon>
        <taxon>eudicotyledons</taxon>
        <taxon>Gunneridae</taxon>
        <taxon>Pentapetalae</taxon>
        <taxon>rosids</taxon>
        <taxon>fabids</taxon>
        <taxon>Rosales</taxon>
        <taxon>Moraceae</taxon>
        <taxon>Moreae</taxon>
        <taxon>Morus</taxon>
    </lineage>
</organism>